<feature type="domain" description="Multidrug resistance protein MdtA-like barrel-sandwich hybrid" evidence="7">
    <location>
        <begin position="86"/>
        <end position="317"/>
    </location>
</feature>
<dbReference type="Proteomes" id="UP001162891">
    <property type="component" value="Chromosome"/>
</dbReference>
<evidence type="ECO:0000313" key="9">
    <source>
        <dbReference type="Proteomes" id="UP001162891"/>
    </source>
</evidence>
<keyword evidence="2 6" id="KW-0812">Transmembrane</keyword>
<gene>
    <name evidence="8" type="ORF">AMOR_31910</name>
</gene>
<feature type="region of interest" description="Disordered" evidence="5">
    <location>
        <begin position="1"/>
        <end position="43"/>
    </location>
</feature>
<evidence type="ECO:0000256" key="2">
    <source>
        <dbReference type="ARBA" id="ARBA00022692"/>
    </source>
</evidence>
<dbReference type="Gene3D" id="2.40.30.170">
    <property type="match status" value="1"/>
</dbReference>
<name>A0ABM7WXI8_9BACT</name>
<dbReference type="PANTHER" id="PTHR30386">
    <property type="entry name" value="MEMBRANE FUSION SUBUNIT OF EMRAB-TOLC MULTIDRUG EFFLUX PUMP"/>
    <property type="match status" value="1"/>
</dbReference>
<dbReference type="EMBL" id="AP025591">
    <property type="protein sequence ID" value="BDG04195.1"/>
    <property type="molecule type" value="Genomic_DNA"/>
</dbReference>
<dbReference type="PANTHER" id="PTHR30386:SF26">
    <property type="entry name" value="TRANSPORT PROTEIN COMB"/>
    <property type="match status" value="1"/>
</dbReference>
<evidence type="ECO:0000256" key="4">
    <source>
        <dbReference type="ARBA" id="ARBA00023136"/>
    </source>
</evidence>
<evidence type="ECO:0000313" key="8">
    <source>
        <dbReference type="EMBL" id="BDG04195.1"/>
    </source>
</evidence>
<evidence type="ECO:0000256" key="1">
    <source>
        <dbReference type="ARBA" id="ARBA00004167"/>
    </source>
</evidence>
<accession>A0ABM7WXI8</accession>
<dbReference type="SUPFAM" id="SSF111369">
    <property type="entry name" value="HlyD-like secretion proteins"/>
    <property type="match status" value="2"/>
</dbReference>
<dbReference type="Gene3D" id="6.10.140.1990">
    <property type="match status" value="1"/>
</dbReference>
<dbReference type="Pfam" id="PF25917">
    <property type="entry name" value="BSH_RND"/>
    <property type="match status" value="1"/>
</dbReference>
<dbReference type="InterPro" id="IPR058625">
    <property type="entry name" value="MdtA-like_BSH"/>
</dbReference>
<dbReference type="RefSeq" id="WP_248352563.1">
    <property type="nucleotide sequence ID" value="NZ_AP025591.1"/>
</dbReference>
<protein>
    <submittedName>
        <fullName evidence="8">Secretion protein HlyD</fullName>
    </submittedName>
</protein>
<dbReference type="InterPro" id="IPR030190">
    <property type="entry name" value="MacA_alpha-hairpin_sf"/>
</dbReference>
<reference evidence="9" key="1">
    <citation type="journal article" date="2022" name="Int. J. Syst. Evol. Microbiol.">
        <title>Anaeromyxobacter oryzae sp. nov., Anaeromyxobacter diazotrophicus sp. nov. and Anaeromyxobacter paludicola sp. nov., isolated from paddy soils.</title>
        <authorList>
            <person name="Itoh H."/>
            <person name="Xu Z."/>
            <person name="Mise K."/>
            <person name="Masuda Y."/>
            <person name="Ushijima N."/>
            <person name="Hayakawa C."/>
            <person name="Shiratori Y."/>
            <person name="Senoo K."/>
        </authorList>
    </citation>
    <scope>NUCLEOTIDE SEQUENCE [LARGE SCALE GENOMIC DNA]</scope>
    <source>
        <strain evidence="9">Red232</strain>
    </source>
</reference>
<keyword evidence="4 6" id="KW-0472">Membrane</keyword>
<sequence length="416" mass="44506">MDPERASIHPVPASEPPVSEGLLEQERVAAGTGPAAADRPGDGRKRRLRLRLGAGALVVALGAMGWWLHARHYEDTDDAQVDGNISAVSPRVSGTVKAVRVVDNQRVKAGDVLVELDATDLEVALAEARAAVAQAEAQVSAENPNVPIALTSNLAAVESADADVQAARTELDGAAADVDQAVANDRLAQVELRRAKVLVSGDSIARSELDQRSAAAEVSRATVVAARKRLAGRRAKLDAALAHQREVRQNAPRTVGAREATVEVRRANLELARARLEEARLNLSYARIVAPADGIIGKKSVNVGDRVQPGQQLMALTQTAELWVTANFRETQIESMRIGQPASLRVDALSRDFEGEVESFAGATGSRYSLLPPENASGNYVKVVQRVPVRIRLRAGQPGLERLRPGMSVEPEVRVR</sequence>
<dbReference type="InterPro" id="IPR050739">
    <property type="entry name" value="MFP"/>
</dbReference>
<organism evidence="8 9">
    <name type="scientific">Anaeromyxobacter oryzae</name>
    <dbReference type="NCBI Taxonomy" id="2918170"/>
    <lineage>
        <taxon>Bacteria</taxon>
        <taxon>Pseudomonadati</taxon>
        <taxon>Myxococcota</taxon>
        <taxon>Myxococcia</taxon>
        <taxon>Myxococcales</taxon>
        <taxon>Cystobacterineae</taxon>
        <taxon>Anaeromyxobacteraceae</taxon>
        <taxon>Anaeromyxobacter</taxon>
    </lineage>
</organism>
<evidence type="ECO:0000259" key="7">
    <source>
        <dbReference type="Pfam" id="PF25917"/>
    </source>
</evidence>
<feature type="transmembrane region" description="Helical" evidence="6">
    <location>
        <begin position="48"/>
        <end position="68"/>
    </location>
</feature>
<dbReference type="Gene3D" id="2.40.50.100">
    <property type="match status" value="1"/>
</dbReference>
<keyword evidence="9" id="KW-1185">Reference proteome</keyword>
<evidence type="ECO:0000256" key="6">
    <source>
        <dbReference type="SAM" id="Phobius"/>
    </source>
</evidence>
<proteinExistence type="predicted"/>
<evidence type="ECO:0000256" key="3">
    <source>
        <dbReference type="ARBA" id="ARBA00022989"/>
    </source>
</evidence>
<evidence type="ECO:0000256" key="5">
    <source>
        <dbReference type="SAM" id="MobiDB-lite"/>
    </source>
</evidence>
<dbReference type="PRINTS" id="PR01490">
    <property type="entry name" value="RTXTOXIND"/>
</dbReference>
<keyword evidence="3 6" id="KW-1133">Transmembrane helix</keyword>
<comment type="subcellular location">
    <subcellularLocation>
        <location evidence="1">Membrane</location>
        <topology evidence="1">Single-pass membrane protein</topology>
    </subcellularLocation>
</comment>